<evidence type="ECO:0000256" key="1">
    <source>
        <dbReference type="ARBA" id="ARBA00022723"/>
    </source>
</evidence>
<dbReference type="Pfam" id="PF04082">
    <property type="entry name" value="Fungal_trans"/>
    <property type="match status" value="1"/>
</dbReference>
<evidence type="ECO:0000313" key="9">
    <source>
        <dbReference type="Proteomes" id="UP000246702"/>
    </source>
</evidence>
<dbReference type="InterPro" id="IPR001138">
    <property type="entry name" value="Zn2Cys6_DnaBD"/>
</dbReference>
<keyword evidence="5" id="KW-0539">Nucleus</keyword>
<keyword evidence="4" id="KW-0804">Transcription</keyword>
<evidence type="ECO:0000256" key="2">
    <source>
        <dbReference type="ARBA" id="ARBA00023015"/>
    </source>
</evidence>
<evidence type="ECO:0000256" key="3">
    <source>
        <dbReference type="ARBA" id="ARBA00023125"/>
    </source>
</evidence>
<dbReference type="RefSeq" id="XP_025462460.1">
    <property type="nucleotide sequence ID" value="XM_025616025.1"/>
</dbReference>
<organism evidence="8 9">
    <name type="scientific">Aspergillus sclerotioniger CBS 115572</name>
    <dbReference type="NCBI Taxonomy" id="1450535"/>
    <lineage>
        <taxon>Eukaryota</taxon>
        <taxon>Fungi</taxon>
        <taxon>Dikarya</taxon>
        <taxon>Ascomycota</taxon>
        <taxon>Pezizomycotina</taxon>
        <taxon>Eurotiomycetes</taxon>
        <taxon>Eurotiomycetidae</taxon>
        <taxon>Eurotiales</taxon>
        <taxon>Aspergillaceae</taxon>
        <taxon>Aspergillus</taxon>
        <taxon>Aspergillus subgen. Circumdati</taxon>
    </lineage>
</organism>
<dbReference type="InterPro" id="IPR050987">
    <property type="entry name" value="AtrR-like"/>
</dbReference>
<evidence type="ECO:0000256" key="5">
    <source>
        <dbReference type="ARBA" id="ARBA00023242"/>
    </source>
</evidence>
<keyword evidence="2" id="KW-0805">Transcription regulation</keyword>
<dbReference type="Gene3D" id="4.10.240.10">
    <property type="entry name" value="Zn(2)-C6 fungal-type DNA-binding domain"/>
    <property type="match status" value="1"/>
</dbReference>
<evidence type="ECO:0000313" key="8">
    <source>
        <dbReference type="EMBL" id="PWY69632.1"/>
    </source>
</evidence>
<dbReference type="PANTHER" id="PTHR46910:SF1">
    <property type="entry name" value="MISCELLANEOUS ZN(II)2CYS6 TRANSCRIPTION FACTOR (EUROFUNG)-RELATED"/>
    <property type="match status" value="1"/>
</dbReference>
<accession>A0A317V9T3</accession>
<dbReference type="SMART" id="SM00066">
    <property type="entry name" value="GAL4"/>
    <property type="match status" value="1"/>
</dbReference>
<dbReference type="InterPro" id="IPR036864">
    <property type="entry name" value="Zn2-C6_fun-type_DNA-bd_sf"/>
</dbReference>
<dbReference type="GO" id="GO:0009893">
    <property type="term" value="P:positive regulation of metabolic process"/>
    <property type="evidence" value="ECO:0007669"/>
    <property type="project" value="UniProtKB-ARBA"/>
</dbReference>
<dbReference type="InterPro" id="IPR007219">
    <property type="entry name" value="XnlR_reg_dom"/>
</dbReference>
<dbReference type="Pfam" id="PF00172">
    <property type="entry name" value="Zn_clus"/>
    <property type="match status" value="1"/>
</dbReference>
<dbReference type="PROSITE" id="PS50048">
    <property type="entry name" value="ZN2_CY6_FUNGAL_2"/>
    <property type="match status" value="1"/>
</dbReference>
<dbReference type="PANTHER" id="PTHR46910">
    <property type="entry name" value="TRANSCRIPTION FACTOR PDR1"/>
    <property type="match status" value="1"/>
</dbReference>
<dbReference type="Proteomes" id="UP000246702">
    <property type="component" value="Unassembled WGS sequence"/>
</dbReference>
<evidence type="ECO:0000256" key="4">
    <source>
        <dbReference type="ARBA" id="ARBA00023163"/>
    </source>
</evidence>
<dbReference type="GO" id="GO:0003677">
    <property type="term" value="F:DNA binding"/>
    <property type="evidence" value="ECO:0007669"/>
    <property type="project" value="UniProtKB-KW"/>
</dbReference>
<proteinExistence type="predicted"/>
<dbReference type="SUPFAM" id="SSF57701">
    <property type="entry name" value="Zn2/Cys6 DNA-binding domain"/>
    <property type="match status" value="1"/>
</dbReference>
<protein>
    <recommendedName>
        <fullName evidence="7">Zn(2)-C6 fungal-type domain-containing protein</fullName>
    </recommendedName>
</protein>
<dbReference type="PROSITE" id="PS00463">
    <property type="entry name" value="ZN2_CY6_FUNGAL_1"/>
    <property type="match status" value="1"/>
</dbReference>
<dbReference type="AlphaFoldDB" id="A0A317V9T3"/>
<gene>
    <name evidence="8" type="ORF">BO94DRAFT_590416</name>
</gene>
<feature type="region of interest" description="Disordered" evidence="6">
    <location>
        <begin position="71"/>
        <end position="125"/>
    </location>
</feature>
<dbReference type="SMART" id="SM00906">
    <property type="entry name" value="Fungal_trans"/>
    <property type="match status" value="1"/>
</dbReference>
<dbReference type="CDD" id="cd12148">
    <property type="entry name" value="fungal_TF_MHR"/>
    <property type="match status" value="1"/>
</dbReference>
<dbReference type="OrthoDB" id="103819at2759"/>
<reference evidence="8 9" key="1">
    <citation type="submission" date="2016-12" db="EMBL/GenBank/DDBJ databases">
        <title>The genomes of Aspergillus section Nigri reveals drivers in fungal speciation.</title>
        <authorList>
            <consortium name="DOE Joint Genome Institute"/>
            <person name="Vesth T.C."/>
            <person name="Nybo J."/>
            <person name="Theobald S."/>
            <person name="Brandl J."/>
            <person name="Frisvad J.C."/>
            <person name="Nielsen K.F."/>
            <person name="Lyhne E.K."/>
            <person name="Kogle M.E."/>
            <person name="Kuo A."/>
            <person name="Riley R."/>
            <person name="Clum A."/>
            <person name="Nolan M."/>
            <person name="Lipzen A."/>
            <person name="Salamov A."/>
            <person name="Henrissat B."/>
            <person name="Wiebenga A."/>
            <person name="De Vries R.P."/>
            <person name="Grigoriev I.V."/>
            <person name="Mortensen U.H."/>
            <person name="Andersen M.R."/>
            <person name="Baker S.E."/>
        </authorList>
    </citation>
    <scope>NUCLEOTIDE SEQUENCE [LARGE SCALE GENOMIC DNA]</scope>
    <source>
        <strain evidence="8 9">CBS 115572</strain>
    </source>
</reference>
<dbReference type="GO" id="GO:0000981">
    <property type="term" value="F:DNA-binding transcription factor activity, RNA polymerase II-specific"/>
    <property type="evidence" value="ECO:0007669"/>
    <property type="project" value="InterPro"/>
</dbReference>
<keyword evidence="9" id="KW-1185">Reference proteome</keyword>
<comment type="caution">
    <text evidence="8">The sequence shown here is derived from an EMBL/GenBank/DDBJ whole genome shotgun (WGS) entry which is preliminary data.</text>
</comment>
<dbReference type="GeneID" id="37118168"/>
<dbReference type="GO" id="GO:0006351">
    <property type="term" value="P:DNA-templated transcription"/>
    <property type="evidence" value="ECO:0007669"/>
    <property type="project" value="InterPro"/>
</dbReference>
<dbReference type="EMBL" id="MSFK01000041">
    <property type="protein sequence ID" value="PWY69632.1"/>
    <property type="molecule type" value="Genomic_DNA"/>
</dbReference>
<dbReference type="CDD" id="cd00067">
    <property type="entry name" value="GAL4"/>
    <property type="match status" value="1"/>
</dbReference>
<dbReference type="STRING" id="1450535.A0A317V9T3"/>
<keyword evidence="1" id="KW-0479">Metal-binding</keyword>
<sequence>MSDCLNGEEILPACDLCHSRKVKCDRRSICANCMDVGVECRRLRSGRSSRKRPLSGTLNRDEKVLNLEMLTSPSNRGDHRNQVLHTNGEVEQPPPRRQRMDGHGHGQWGITPESNPTPGADADGSNYHAIQAKSVIELELGDCRHISKGQQSILSSALQLVSQLAEKESVESGENEGDILVEDPSVTIPESPPPELLFLLLRFPSGKSDIRWPDHISNKTFERMATALIKGDCRGRLFHQYSVCIYVKAICYVFQLSRVAANATVKGQLFQSRKAYTAAALRSIKQFDILAPPSLSAIQSLISGSLLMQQLGDINICWILNSYAARQIAALGYQKVGNVSSRSEAQQEIHSAVYWCYYIDRTLSALLLRSPSFPEMAVSATELISTDSPSPYDPLIRILLDAAQIQGQLLALQSQTAPVSHHHVLDECRLLREKMEDIYPRLQSSRNLAPESIHQDWIAAEFCYYAIMVDIHRTRLRCSFTPLVHKECLACARRSLEALRFLLQHPGGMPGFDDPYPTFLTWTLFLYPLTPFFVLFCHIIGSLDQHDFDLTQDITKSLSRFKKHPHLDKVLRLLTSLEHLCEPLFQGREEASAQTLPLAFSVPEANNTGEALPSAVNPMMGEFGTDDADPRNPAMAHAELGPSADWLTWQMFDSQLPSGWLNVDLGLYGLNG</sequence>
<feature type="domain" description="Zn(2)-C6 fungal-type" evidence="7">
    <location>
        <begin position="13"/>
        <end position="42"/>
    </location>
</feature>
<evidence type="ECO:0000256" key="6">
    <source>
        <dbReference type="SAM" id="MobiDB-lite"/>
    </source>
</evidence>
<dbReference type="GO" id="GO:0008270">
    <property type="term" value="F:zinc ion binding"/>
    <property type="evidence" value="ECO:0007669"/>
    <property type="project" value="InterPro"/>
</dbReference>
<keyword evidence="3" id="KW-0238">DNA-binding</keyword>
<evidence type="ECO:0000259" key="7">
    <source>
        <dbReference type="PROSITE" id="PS50048"/>
    </source>
</evidence>
<name>A0A317V9T3_9EURO</name>